<comment type="caution">
    <text evidence="4">The sequence shown here is derived from an EMBL/GenBank/DDBJ whole genome shotgun (WGS) entry which is preliminary data.</text>
</comment>
<reference evidence="4 5" key="1">
    <citation type="journal article" date="2019" name="bioRxiv">
        <title>Bacteria contribute to plant secondary compound degradation in a generalist herbivore system.</title>
        <authorList>
            <person name="Francoeur C.B."/>
            <person name="Khadempour L."/>
            <person name="Moreira-Soto R.D."/>
            <person name="Gotting K."/>
            <person name="Book A.J."/>
            <person name="Pinto-Tomas A.A."/>
            <person name="Keefover-Ring K."/>
            <person name="Currie C.R."/>
        </authorList>
    </citation>
    <scope>NUCLEOTIDE SEQUENCE [LARGE SCALE GENOMIC DNA]</scope>
    <source>
        <strain evidence="4">Acro-835</strain>
    </source>
</reference>
<dbReference type="PANTHER" id="PTHR22916:SF51">
    <property type="entry name" value="GLYCOSYLTRANSFERASE EPSH-RELATED"/>
    <property type="match status" value="1"/>
</dbReference>
<dbReference type="Proteomes" id="UP001515683">
    <property type="component" value="Unassembled WGS sequence"/>
</dbReference>
<dbReference type="CDD" id="cd00761">
    <property type="entry name" value="Glyco_tranf_GTA_type"/>
    <property type="match status" value="1"/>
</dbReference>
<dbReference type="RefSeq" id="WP_167012590.1">
    <property type="nucleotide sequence ID" value="NZ_VWXF01000001.1"/>
</dbReference>
<sequence>MSEYLLSVIVPTYNVERYVQACIDSLLGQLSGKFEIIIVNDSSTDDTLMVLERFYREVPQVRIETVVNGGAGLARDRGVALARGEFLFFCDPDDIVAGDITAELAEVLRAQPETELFCFSSQMFAEENRADVRPKVRHTLWGVSSGIEVLSSLLCNGSYTSAAWNYAVKRSLVMRHHLRFEKRQHEDHLFSLGVFLHSQQSWVSRQVYYHQRIRSGSLTNSHKGNDYFYQRYDAFMHSWHKMVTTLDKSALSLRVRREYLLHSFRLMIYLSLYNGTAVPKYVLDAIRFLGREIRPVNFKEWLLLKSPEVFVRFQQYKVGREVKSKHNSEKAARSLSL</sequence>
<dbReference type="EMBL" id="VWXF01000001">
    <property type="protein sequence ID" value="NIF20659.1"/>
    <property type="molecule type" value="Genomic_DNA"/>
</dbReference>
<protein>
    <submittedName>
        <fullName evidence="4">Glycosyltransferase</fullName>
    </submittedName>
</protein>
<dbReference type="Gene3D" id="3.90.550.10">
    <property type="entry name" value="Spore Coat Polysaccharide Biosynthesis Protein SpsA, Chain A"/>
    <property type="match status" value="1"/>
</dbReference>
<dbReference type="SUPFAM" id="SSF53448">
    <property type="entry name" value="Nucleotide-diphospho-sugar transferases"/>
    <property type="match status" value="1"/>
</dbReference>
<gene>
    <name evidence="4" type="ORF">F3J40_03395</name>
</gene>
<evidence type="ECO:0000259" key="3">
    <source>
        <dbReference type="Pfam" id="PF00535"/>
    </source>
</evidence>
<name>A0ABX0R7A0_9GAMM</name>
<dbReference type="InterPro" id="IPR001173">
    <property type="entry name" value="Glyco_trans_2-like"/>
</dbReference>
<evidence type="ECO:0000313" key="4">
    <source>
        <dbReference type="EMBL" id="NIF20659.1"/>
    </source>
</evidence>
<dbReference type="InterPro" id="IPR029044">
    <property type="entry name" value="Nucleotide-diphossugar_trans"/>
</dbReference>
<feature type="domain" description="Glycosyltransferase 2-like" evidence="3">
    <location>
        <begin position="7"/>
        <end position="110"/>
    </location>
</feature>
<keyword evidence="2" id="KW-0808">Transferase</keyword>
<keyword evidence="5" id="KW-1185">Reference proteome</keyword>
<evidence type="ECO:0000313" key="5">
    <source>
        <dbReference type="Proteomes" id="UP001515683"/>
    </source>
</evidence>
<organism evidence="4 5">
    <name type="scientific">Candidatus Pantoea multigeneris</name>
    <dbReference type="NCBI Taxonomy" id="2608357"/>
    <lineage>
        <taxon>Bacteria</taxon>
        <taxon>Pseudomonadati</taxon>
        <taxon>Pseudomonadota</taxon>
        <taxon>Gammaproteobacteria</taxon>
        <taxon>Enterobacterales</taxon>
        <taxon>Erwiniaceae</taxon>
        <taxon>Pantoea</taxon>
    </lineage>
</organism>
<proteinExistence type="predicted"/>
<evidence type="ECO:0000256" key="1">
    <source>
        <dbReference type="ARBA" id="ARBA00022676"/>
    </source>
</evidence>
<accession>A0ABX0R7A0</accession>
<dbReference type="PANTHER" id="PTHR22916">
    <property type="entry name" value="GLYCOSYLTRANSFERASE"/>
    <property type="match status" value="1"/>
</dbReference>
<dbReference type="Pfam" id="PF00535">
    <property type="entry name" value="Glycos_transf_2"/>
    <property type="match status" value="1"/>
</dbReference>
<keyword evidence="1" id="KW-0328">Glycosyltransferase</keyword>
<evidence type="ECO:0000256" key="2">
    <source>
        <dbReference type="ARBA" id="ARBA00022679"/>
    </source>
</evidence>